<gene>
    <name evidence="1" type="primary">CSON015272</name>
</gene>
<sequence length="44" mass="5336">MIKDLSATTKLVKGLYLTVKRRRLERISIYIHFAFMSKFKYQIQ</sequence>
<reference evidence="2" key="2">
    <citation type="submission" date="2018-07" db="EMBL/GenBank/DDBJ databases">
        <authorList>
            <person name="Quirk P.G."/>
            <person name="Krulwich T.A."/>
        </authorList>
    </citation>
    <scope>NUCLEOTIDE SEQUENCE</scope>
</reference>
<proteinExistence type="predicted"/>
<protein>
    <submittedName>
        <fullName evidence="1">CSON015272 protein</fullName>
    </submittedName>
</protein>
<reference evidence="1" key="1">
    <citation type="submission" date="2018-04" db="EMBL/GenBank/DDBJ databases">
        <authorList>
            <person name="Go L.Y."/>
            <person name="Mitchell J.A."/>
        </authorList>
    </citation>
    <scope>NUCLEOTIDE SEQUENCE</scope>
    <source>
        <tissue evidence="1">Whole organism</tissue>
    </source>
</reference>
<accession>A0A336KUN7</accession>
<organism evidence="1">
    <name type="scientific">Culicoides sonorensis</name>
    <name type="common">Biting midge</name>
    <dbReference type="NCBI Taxonomy" id="179676"/>
    <lineage>
        <taxon>Eukaryota</taxon>
        <taxon>Metazoa</taxon>
        <taxon>Ecdysozoa</taxon>
        <taxon>Arthropoda</taxon>
        <taxon>Hexapoda</taxon>
        <taxon>Insecta</taxon>
        <taxon>Pterygota</taxon>
        <taxon>Neoptera</taxon>
        <taxon>Endopterygota</taxon>
        <taxon>Diptera</taxon>
        <taxon>Nematocera</taxon>
        <taxon>Chironomoidea</taxon>
        <taxon>Ceratopogonidae</taxon>
        <taxon>Ceratopogoninae</taxon>
        <taxon>Culicoides</taxon>
        <taxon>Monoculicoides</taxon>
    </lineage>
</organism>
<dbReference type="AlphaFoldDB" id="A0A336KUN7"/>
<name>A0A336KUN7_CULSO</name>
<dbReference type="EMBL" id="UFQT01000953">
    <property type="protein sequence ID" value="SSX28166.1"/>
    <property type="molecule type" value="Genomic_DNA"/>
</dbReference>
<evidence type="ECO:0000313" key="2">
    <source>
        <dbReference type="EMBL" id="SSX28166.1"/>
    </source>
</evidence>
<dbReference type="EMBL" id="UFQS01000953">
    <property type="protein sequence ID" value="SSX07932.1"/>
    <property type="molecule type" value="Genomic_DNA"/>
</dbReference>
<dbReference type="VEuPathDB" id="VectorBase:CSON015272"/>
<evidence type="ECO:0000313" key="1">
    <source>
        <dbReference type="EMBL" id="SSX07932.1"/>
    </source>
</evidence>